<comment type="subcellular location">
    <subcellularLocation>
        <location evidence="1">Peroxisome</location>
    </subcellularLocation>
</comment>
<dbReference type="InterPro" id="IPR029045">
    <property type="entry name" value="ClpP/crotonase-like_dom_sf"/>
</dbReference>
<evidence type="ECO:0000256" key="3">
    <source>
        <dbReference type="ARBA" id="ARBA00023235"/>
    </source>
</evidence>
<dbReference type="PANTHER" id="PTHR43684:SF1">
    <property type="entry name" value="ENOYL-COA DELTA ISOMERASE 2"/>
    <property type="match status" value="1"/>
</dbReference>
<dbReference type="Pfam" id="PF00378">
    <property type="entry name" value="ECH_1"/>
    <property type="match status" value="1"/>
</dbReference>
<evidence type="ECO:0000313" key="4">
    <source>
        <dbReference type="EMBL" id="GLR25106.1"/>
    </source>
</evidence>
<organism evidence="4 5">
    <name type="scientific">Limnobacter litoralis</name>
    <dbReference type="NCBI Taxonomy" id="481366"/>
    <lineage>
        <taxon>Bacteria</taxon>
        <taxon>Pseudomonadati</taxon>
        <taxon>Pseudomonadota</taxon>
        <taxon>Betaproteobacteria</taxon>
        <taxon>Burkholderiales</taxon>
        <taxon>Burkholderiaceae</taxon>
        <taxon>Limnobacter</taxon>
    </lineage>
</organism>
<dbReference type="Gene3D" id="3.90.226.10">
    <property type="entry name" value="2-enoyl-CoA Hydratase, Chain A, domain 1"/>
    <property type="match status" value="1"/>
</dbReference>
<gene>
    <name evidence="4" type="ORF">GCM10007875_01930</name>
</gene>
<dbReference type="PANTHER" id="PTHR43684">
    <property type="match status" value="1"/>
</dbReference>
<accession>A0ABQ5YPG2</accession>
<evidence type="ECO:0000256" key="2">
    <source>
        <dbReference type="ARBA" id="ARBA00023140"/>
    </source>
</evidence>
<dbReference type="SUPFAM" id="SSF52096">
    <property type="entry name" value="ClpP/crotonase"/>
    <property type="match status" value="1"/>
</dbReference>
<comment type="caution">
    <text evidence="4">The sequence shown here is derived from an EMBL/GenBank/DDBJ whole genome shotgun (WGS) entry which is preliminary data.</text>
</comment>
<name>A0ABQ5YPG2_9BURK</name>
<dbReference type="CDD" id="cd06558">
    <property type="entry name" value="crotonase-like"/>
    <property type="match status" value="1"/>
</dbReference>
<proteinExistence type="predicted"/>
<reference evidence="5" key="1">
    <citation type="journal article" date="2019" name="Int. J. Syst. Evol. Microbiol.">
        <title>The Global Catalogue of Microorganisms (GCM) 10K type strain sequencing project: providing services to taxonomists for standard genome sequencing and annotation.</title>
        <authorList>
            <consortium name="The Broad Institute Genomics Platform"/>
            <consortium name="The Broad Institute Genome Sequencing Center for Infectious Disease"/>
            <person name="Wu L."/>
            <person name="Ma J."/>
        </authorList>
    </citation>
    <scope>NUCLEOTIDE SEQUENCE [LARGE SCALE GENOMIC DNA]</scope>
    <source>
        <strain evidence="5">NBRC 105857</strain>
    </source>
</reference>
<evidence type="ECO:0000313" key="5">
    <source>
        <dbReference type="Proteomes" id="UP001156664"/>
    </source>
</evidence>
<keyword evidence="2" id="KW-0576">Peroxisome</keyword>
<protein>
    <submittedName>
        <fullName evidence="4">Enoyl-CoA hydratase</fullName>
    </submittedName>
</protein>
<dbReference type="InterPro" id="IPR051053">
    <property type="entry name" value="ECH/Chromodomain_protein"/>
</dbReference>
<evidence type="ECO:0000256" key="1">
    <source>
        <dbReference type="ARBA" id="ARBA00004275"/>
    </source>
</evidence>
<dbReference type="InterPro" id="IPR001753">
    <property type="entry name" value="Enoyl-CoA_hydra/iso"/>
</dbReference>
<keyword evidence="5" id="KW-1185">Reference proteome</keyword>
<dbReference type="EMBL" id="BSOJ01000004">
    <property type="protein sequence ID" value="GLR25106.1"/>
    <property type="molecule type" value="Genomic_DNA"/>
</dbReference>
<keyword evidence="3" id="KW-0413">Isomerase</keyword>
<dbReference type="Proteomes" id="UP001156664">
    <property type="component" value="Unassembled WGS sequence"/>
</dbReference>
<dbReference type="RefSeq" id="WP_284279418.1">
    <property type="nucleotide sequence ID" value="NZ_BSOJ01000004.1"/>
</dbReference>
<sequence length="262" mass="28608">MDIQTSLNDGLYTITINRPARKNSFTNAMYTAIGDAFQEAMHHAGVKVILLKGHEGCFSAGNDLGDFLNDPPRDLNAPVFRFLRLISVCHKPIVAQVEGVAVGIGTTMLLHCDLVYASTTAKFSLPFTKLGLCPEAASSLLLPRLAGYQKAAELLLLGDMFSAQKASECGIVSDVLEPEKLQAHVDAQVAKLLALPVPSLQITKRFMKSDTRQAVMDKLGEEGLVFIDLIPEPQAQEAFKAFGEKRAPDFRQFELFQTKAKA</sequence>